<dbReference type="OrthoDB" id="8688418at2"/>
<organism evidence="7 8">
    <name type="scientific">Diaminobutyricimonas aerilata</name>
    <dbReference type="NCBI Taxonomy" id="1162967"/>
    <lineage>
        <taxon>Bacteria</taxon>
        <taxon>Bacillati</taxon>
        <taxon>Actinomycetota</taxon>
        <taxon>Actinomycetes</taxon>
        <taxon>Micrococcales</taxon>
        <taxon>Microbacteriaceae</taxon>
        <taxon>Diaminobutyricimonas</taxon>
    </lineage>
</organism>
<dbReference type="EMBL" id="PGFF01000001">
    <property type="protein sequence ID" value="PJJ73433.1"/>
    <property type="molecule type" value="Genomic_DNA"/>
</dbReference>
<dbReference type="Pfam" id="PF00440">
    <property type="entry name" value="TetR_N"/>
    <property type="match status" value="1"/>
</dbReference>
<protein>
    <submittedName>
        <fullName evidence="7">AcrR family transcriptional regulator</fullName>
    </submittedName>
</protein>
<reference evidence="7 8" key="1">
    <citation type="submission" date="2017-11" db="EMBL/GenBank/DDBJ databases">
        <title>Genomic Encyclopedia of Archaeal and Bacterial Type Strains, Phase II (KMG-II): From Individual Species to Whole Genera.</title>
        <authorList>
            <person name="Goeker M."/>
        </authorList>
    </citation>
    <scope>NUCLEOTIDE SEQUENCE [LARGE SCALE GENOMIC DNA]</scope>
    <source>
        <strain evidence="7 8">DSM 27393</strain>
    </source>
</reference>
<evidence type="ECO:0000256" key="4">
    <source>
        <dbReference type="PROSITE-ProRule" id="PRU00335"/>
    </source>
</evidence>
<dbReference type="PANTHER" id="PTHR30055">
    <property type="entry name" value="HTH-TYPE TRANSCRIPTIONAL REGULATOR RUTR"/>
    <property type="match status" value="1"/>
</dbReference>
<keyword evidence="1" id="KW-0805">Transcription regulation</keyword>
<dbReference type="GO" id="GO:0003700">
    <property type="term" value="F:DNA-binding transcription factor activity"/>
    <property type="evidence" value="ECO:0007669"/>
    <property type="project" value="TreeGrafter"/>
</dbReference>
<evidence type="ECO:0000313" key="8">
    <source>
        <dbReference type="Proteomes" id="UP000228758"/>
    </source>
</evidence>
<dbReference type="PROSITE" id="PS01081">
    <property type="entry name" value="HTH_TETR_1"/>
    <property type="match status" value="1"/>
</dbReference>
<proteinExistence type="predicted"/>
<gene>
    <name evidence="7" type="ORF">CLV46_3025</name>
</gene>
<feature type="region of interest" description="Disordered" evidence="5">
    <location>
        <begin position="1"/>
        <end position="23"/>
    </location>
</feature>
<dbReference type="PROSITE" id="PS50977">
    <property type="entry name" value="HTH_TETR_2"/>
    <property type="match status" value="1"/>
</dbReference>
<dbReference type="InterPro" id="IPR009057">
    <property type="entry name" value="Homeodomain-like_sf"/>
</dbReference>
<dbReference type="InterPro" id="IPR050109">
    <property type="entry name" value="HTH-type_TetR-like_transc_reg"/>
</dbReference>
<dbReference type="InterPro" id="IPR001647">
    <property type="entry name" value="HTH_TetR"/>
</dbReference>
<accession>A0A2M9CNE6</accession>
<feature type="domain" description="HTH tetR-type" evidence="6">
    <location>
        <begin position="18"/>
        <end position="78"/>
    </location>
</feature>
<name>A0A2M9CNE6_9MICO</name>
<dbReference type="AlphaFoldDB" id="A0A2M9CNE6"/>
<dbReference type="Gene3D" id="1.10.357.10">
    <property type="entry name" value="Tetracycline Repressor, domain 2"/>
    <property type="match status" value="1"/>
</dbReference>
<evidence type="ECO:0000256" key="1">
    <source>
        <dbReference type="ARBA" id="ARBA00023015"/>
    </source>
</evidence>
<evidence type="ECO:0000256" key="5">
    <source>
        <dbReference type="SAM" id="MobiDB-lite"/>
    </source>
</evidence>
<keyword evidence="2 4" id="KW-0238">DNA-binding</keyword>
<evidence type="ECO:0000256" key="2">
    <source>
        <dbReference type="ARBA" id="ARBA00023125"/>
    </source>
</evidence>
<keyword evidence="8" id="KW-1185">Reference proteome</keyword>
<dbReference type="SUPFAM" id="SSF46689">
    <property type="entry name" value="Homeodomain-like"/>
    <property type="match status" value="1"/>
</dbReference>
<evidence type="ECO:0000313" key="7">
    <source>
        <dbReference type="EMBL" id="PJJ73433.1"/>
    </source>
</evidence>
<dbReference type="PANTHER" id="PTHR30055:SF234">
    <property type="entry name" value="HTH-TYPE TRANSCRIPTIONAL REGULATOR BETI"/>
    <property type="match status" value="1"/>
</dbReference>
<dbReference type="InterPro" id="IPR023772">
    <property type="entry name" value="DNA-bd_HTH_TetR-type_CS"/>
</dbReference>
<comment type="caution">
    <text evidence="7">The sequence shown here is derived from an EMBL/GenBank/DDBJ whole genome shotgun (WGS) entry which is preliminary data.</text>
</comment>
<dbReference type="Proteomes" id="UP000228758">
    <property type="component" value="Unassembled WGS sequence"/>
</dbReference>
<evidence type="ECO:0000259" key="6">
    <source>
        <dbReference type="PROSITE" id="PS50977"/>
    </source>
</evidence>
<feature type="DNA-binding region" description="H-T-H motif" evidence="4">
    <location>
        <begin position="41"/>
        <end position="60"/>
    </location>
</feature>
<dbReference type="GO" id="GO:0000976">
    <property type="term" value="F:transcription cis-regulatory region binding"/>
    <property type="evidence" value="ECO:0007669"/>
    <property type="project" value="TreeGrafter"/>
</dbReference>
<keyword evidence="3" id="KW-0804">Transcription</keyword>
<feature type="compositionally biased region" description="Polar residues" evidence="5">
    <location>
        <begin position="1"/>
        <end position="12"/>
    </location>
</feature>
<dbReference type="PRINTS" id="PR00455">
    <property type="entry name" value="HTHTETR"/>
</dbReference>
<sequence length="213" mass="23604">MHYVTNSATPSTREQRREKTAARLTTASRRLTAERGLSGFTVEELCSEVGVSRRTFFNYFPSKEEAVLGVDEADEGQRLAERFLALGSRGWPAVIDDLVDLAREHVRTDDLGLAERADLHAAIMREPRLLARFLGQTQDRERGLIELVALREGVGTDDPRARTAVHIVFVLLRDASDRILAHGAVEEFDRALTASLDAARAVLAPSPSRKDTP</sequence>
<evidence type="ECO:0000256" key="3">
    <source>
        <dbReference type="ARBA" id="ARBA00023163"/>
    </source>
</evidence>